<evidence type="ECO:0000259" key="6">
    <source>
        <dbReference type="Pfam" id="PF04734"/>
    </source>
</evidence>
<keyword evidence="3" id="KW-0443">Lipid metabolism</keyword>
<reference evidence="7" key="1">
    <citation type="submission" date="2020-11" db="EMBL/GenBank/DDBJ databases">
        <authorList>
            <person name="Tran Van P."/>
        </authorList>
    </citation>
    <scope>NUCLEOTIDE SEQUENCE</scope>
</reference>
<feature type="signal peptide" evidence="5">
    <location>
        <begin position="1"/>
        <end position="16"/>
    </location>
</feature>
<evidence type="ECO:0000256" key="5">
    <source>
        <dbReference type="SAM" id="SignalP"/>
    </source>
</evidence>
<keyword evidence="3" id="KW-0746">Sphingolipid metabolism</keyword>
<dbReference type="GO" id="GO:0017040">
    <property type="term" value="F:N-acylsphingosine amidohydrolase activity"/>
    <property type="evidence" value="ECO:0007669"/>
    <property type="project" value="UniProtKB-UniRule"/>
</dbReference>
<evidence type="ECO:0000313" key="7">
    <source>
        <dbReference type="EMBL" id="CAD7636001.1"/>
    </source>
</evidence>
<feature type="domain" description="Neutral/alkaline non-lysosomal ceramidase N-terminal" evidence="6">
    <location>
        <begin position="25"/>
        <end position="463"/>
    </location>
</feature>
<dbReference type="EMBL" id="CAJPIZ010018178">
    <property type="protein sequence ID" value="CAG2116431.1"/>
    <property type="molecule type" value="Genomic_DNA"/>
</dbReference>
<dbReference type="Pfam" id="PF04734">
    <property type="entry name" value="Ceramidase_alk"/>
    <property type="match status" value="1"/>
</dbReference>
<comment type="catalytic activity">
    <reaction evidence="3">
        <text>an N-acylsphing-4-enine + H2O = sphing-4-enine + a fatty acid</text>
        <dbReference type="Rhea" id="RHEA:20856"/>
        <dbReference type="ChEBI" id="CHEBI:15377"/>
        <dbReference type="ChEBI" id="CHEBI:28868"/>
        <dbReference type="ChEBI" id="CHEBI:52639"/>
        <dbReference type="ChEBI" id="CHEBI:57756"/>
        <dbReference type="EC" id="3.5.1.23"/>
    </reaction>
</comment>
<feature type="binding site" evidence="2">
    <location>
        <position position="463"/>
    </location>
    <ligand>
        <name>Zn(2+)</name>
        <dbReference type="ChEBI" id="CHEBI:29105"/>
    </ligand>
</feature>
<feature type="chain" id="PRO_5035592028" description="Neutral ceramidase" evidence="5">
    <location>
        <begin position="17"/>
        <end position="463"/>
    </location>
</feature>
<feature type="non-terminal residue" evidence="7">
    <location>
        <position position="1"/>
    </location>
</feature>
<organism evidence="7">
    <name type="scientific">Medioppia subpectinata</name>
    <dbReference type="NCBI Taxonomy" id="1979941"/>
    <lineage>
        <taxon>Eukaryota</taxon>
        <taxon>Metazoa</taxon>
        <taxon>Ecdysozoa</taxon>
        <taxon>Arthropoda</taxon>
        <taxon>Chelicerata</taxon>
        <taxon>Arachnida</taxon>
        <taxon>Acari</taxon>
        <taxon>Acariformes</taxon>
        <taxon>Sarcoptiformes</taxon>
        <taxon>Oribatida</taxon>
        <taxon>Brachypylina</taxon>
        <taxon>Oppioidea</taxon>
        <taxon>Oppiidae</taxon>
        <taxon>Medioppia</taxon>
    </lineage>
</organism>
<feature type="binding site" evidence="2">
    <location>
        <position position="225"/>
    </location>
    <ligand>
        <name>Zn(2+)</name>
        <dbReference type="ChEBI" id="CHEBI:29105"/>
    </ligand>
</feature>
<protein>
    <recommendedName>
        <fullName evidence="1 3">Neutral ceramidase</fullName>
        <ecNumber evidence="3">3.5.1.23</ecNumber>
    </recommendedName>
</protein>
<evidence type="ECO:0000313" key="8">
    <source>
        <dbReference type="Proteomes" id="UP000759131"/>
    </source>
</evidence>
<proteinExistence type="inferred from homology"/>
<dbReference type="GO" id="GO:0016020">
    <property type="term" value="C:membrane"/>
    <property type="evidence" value="ECO:0007669"/>
    <property type="project" value="GOC"/>
</dbReference>
<dbReference type="InterPro" id="IPR006823">
    <property type="entry name" value="Ceramidase_alk"/>
</dbReference>
<evidence type="ECO:0000256" key="2">
    <source>
        <dbReference type="PIRSR" id="PIRSR606823-2"/>
    </source>
</evidence>
<dbReference type="EC" id="3.5.1.23" evidence="3"/>
<keyword evidence="2" id="KW-0479">Metal-binding</keyword>
<evidence type="ECO:0000256" key="3">
    <source>
        <dbReference type="RuleBase" id="RU366019"/>
    </source>
</evidence>
<dbReference type="Proteomes" id="UP000759131">
    <property type="component" value="Unassembled WGS sequence"/>
</dbReference>
<dbReference type="GO" id="GO:0046514">
    <property type="term" value="P:ceramide catabolic process"/>
    <property type="evidence" value="ECO:0007669"/>
    <property type="project" value="InterPro"/>
</dbReference>
<dbReference type="GO" id="GO:0005576">
    <property type="term" value="C:extracellular region"/>
    <property type="evidence" value="ECO:0007669"/>
    <property type="project" value="TreeGrafter"/>
</dbReference>
<dbReference type="EMBL" id="OC872753">
    <property type="protein sequence ID" value="CAD7636001.1"/>
    <property type="molecule type" value="Genomic_DNA"/>
</dbReference>
<feature type="region of interest" description="Disordered" evidence="4">
    <location>
        <begin position="172"/>
        <end position="192"/>
    </location>
</feature>
<keyword evidence="3" id="KW-0378">Hydrolase</keyword>
<feature type="binding site" evidence="2">
    <location>
        <position position="116"/>
    </location>
    <ligand>
        <name>Zn(2+)</name>
        <dbReference type="ChEBI" id="CHEBI:29105"/>
    </ligand>
</feature>
<name>A0A7R9L6J3_9ACAR</name>
<sequence length="463" mass="50811">MLWLGICLFLLGSTQSAPVGPDDQYQIGTGIADVTGPAAEINMMGYAKLGQDTSGIHLRLFCRSVVVVDNIGNRILYITADLQGIAQILKIEVVKALEAKYGDLYHHENVLISATHTHSGPGGFFQYLLYIFTTEGFITDSYQDIINGILTSVDRAHNNLKPGNIYWSEGELTDSSANRSPAAYENNPKEEKDKYKYNTDKTMNVLKFTDLNNKPLAMVNWHAVHCVSMNNSNTLISSDNKGFASLLMESDYNAGQLPGKGPFIAIFSQANEGDSTPNTAGARCIDTGAPCDFITSTCHGKNEKCVAFGPGKDMFESTQIIARKQYQKAKELFEGNSQTKLKGPIQYIYQNIDMSNYEVKLPDNKTVKTCKPALGYSFGAGTTDGEGASMFQQGTHVGEEPKFWDFVRNLITTPTKEITDCQSPKAILLPVGEMTFPYQWAPNLMPTQLLRIGDVVIAGLPGE</sequence>
<dbReference type="GO" id="GO:0046872">
    <property type="term" value="F:metal ion binding"/>
    <property type="evidence" value="ECO:0007669"/>
    <property type="project" value="UniProtKB-KW"/>
</dbReference>
<dbReference type="PANTHER" id="PTHR12670:SF1">
    <property type="entry name" value="NEUTRAL CERAMIDASE"/>
    <property type="match status" value="1"/>
</dbReference>
<dbReference type="InterPro" id="IPR031329">
    <property type="entry name" value="NEUT/ALK_ceramidase_N"/>
</dbReference>
<comment type="cofactor">
    <cofactor evidence="2">
        <name>Zn(2+)</name>
        <dbReference type="ChEBI" id="CHEBI:29105"/>
    </cofactor>
    <text evidence="2">Binds 1 zinc ion per subunit.</text>
</comment>
<dbReference type="PANTHER" id="PTHR12670">
    <property type="entry name" value="CERAMIDASE"/>
    <property type="match status" value="1"/>
</dbReference>
<evidence type="ECO:0000256" key="1">
    <source>
        <dbReference type="ARBA" id="ARBA00019235"/>
    </source>
</evidence>
<accession>A0A7R9L6J3</accession>
<keyword evidence="2" id="KW-0862">Zinc</keyword>
<gene>
    <name evidence="7" type="ORF">OSB1V03_LOCUS16390</name>
</gene>
<dbReference type="GO" id="GO:0046512">
    <property type="term" value="P:sphingosine biosynthetic process"/>
    <property type="evidence" value="ECO:0007669"/>
    <property type="project" value="TreeGrafter"/>
</dbReference>
<comment type="similarity">
    <text evidence="3">Belongs to the neutral ceramidase family.</text>
</comment>
<dbReference type="GO" id="GO:0042759">
    <property type="term" value="P:long-chain fatty acid biosynthetic process"/>
    <property type="evidence" value="ECO:0007669"/>
    <property type="project" value="TreeGrafter"/>
</dbReference>
<evidence type="ECO:0000256" key="4">
    <source>
        <dbReference type="SAM" id="MobiDB-lite"/>
    </source>
</evidence>
<dbReference type="OrthoDB" id="191371at2759"/>
<keyword evidence="8" id="KW-1185">Reference proteome</keyword>
<dbReference type="AlphaFoldDB" id="A0A7R9L6J3"/>
<keyword evidence="5" id="KW-0732">Signal</keyword>